<dbReference type="Pfam" id="PF13556">
    <property type="entry name" value="HTH_30"/>
    <property type="match status" value="1"/>
</dbReference>
<reference evidence="5 6" key="1">
    <citation type="submission" date="2020-03" db="EMBL/GenBank/DDBJ databases">
        <title>Assessment of the enzymatic potential of alkaline-tolerant lipase obtained from Bacillus luteus H11 (technogenic soil) for the bioremediation of saline soils contaminated with petroleum substances.</title>
        <authorList>
            <person name="Kalwasinska A."/>
        </authorList>
    </citation>
    <scope>NUCLEOTIDE SEQUENCE [LARGE SCALE GENOMIC DNA]</scope>
    <source>
        <strain evidence="5 6">H11</strain>
    </source>
</reference>
<feature type="coiled-coil region" evidence="2">
    <location>
        <begin position="126"/>
        <end position="153"/>
    </location>
</feature>
<feature type="domain" description="PucR C-terminal helix-turn-helix" evidence="3">
    <location>
        <begin position="342"/>
        <end position="398"/>
    </location>
</feature>
<evidence type="ECO:0000259" key="3">
    <source>
        <dbReference type="Pfam" id="PF13556"/>
    </source>
</evidence>
<dbReference type="RefSeq" id="WP_168006982.1">
    <property type="nucleotide sequence ID" value="NZ_JAATHJ010000014.1"/>
</dbReference>
<dbReference type="EMBL" id="JAATHJ010000014">
    <property type="protein sequence ID" value="NJP37964.1"/>
    <property type="molecule type" value="Genomic_DNA"/>
</dbReference>
<evidence type="ECO:0000259" key="4">
    <source>
        <dbReference type="Pfam" id="PF17853"/>
    </source>
</evidence>
<evidence type="ECO:0000256" key="2">
    <source>
        <dbReference type="SAM" id="Coils"/>
    </source>
</evidence>
<dbReference type="PANTHER" id="PTHR33744">
    <property type="entry name" value="CARBOHYDRATE DIACID REGULATOR"/>
    <property type="match status" value="1"/>
</dbReference>
<keyword evidence="6" id="KW-1185">Reference proteome</keyword>
<proteinExistence type="inferred from homology"/>
<dbReference type="InterPro" id="IPR051448">
    <property type="entry name" value="CdaR-like_regulators"/>
</dbReference>
<dbReference type="Proteomes" id="UP000752012">
    <property type="component" value="Unassembled WGS sequence"/>
</dbReference>
<dbReference type="AlphaFoldDB" id="A0A969PRZ4"/>
<dbReference type="Pfam" id="PF17853">
    <property type="entry name" value="GGDEF_2"/>
    <property type="match status" value="1"/>
</dbReference>
<evidence type="ECO:0000256" key="1">
    <source>
        <dbReference type="ARBA" id="ARBA00006754"/>
    </source>
</evidence>
<dbReference type="Gene3D" id="1.10.10.2840">
    <property type="entry name" value="PucR C-terminal helix-turn-helix domain"/>
    <property type="match status" value="1"/>
</dbReference>
<gene>
    <name evidence="5" type="ORF">HCN83_10255</name>
</gene>
<name>A0A969PRZ4_9BACI</name>
<accession>A0A969PRZ4</accession>
<organism evidence="5 6">
    <name type="scientific">Alkalicoccus luteus</name>
    <dbReference type="NCBI Taxonomy" id="1237094"/>
    <lineage>
        <taxon>Bacteria</taxon>
        <taxon>Bacillati</taxon>
        <taxon>Bacillota</taxon>
        <taxon>Bacilli</taxon>
        <taxon>Bacillales</taxon>
        <taxon>Bacillaceae</taxon>
        <taxon>Alkalicoccus</taxon>
    </lineage>
</organism>
<comment type="similarity">
    <text evidence="1">Belongs to the CdaR family.</text>
</comment>
<keyword evidence="2" id="KW-0175">Coiled coil</keyword>
<comment type="caution">
    <text evidence="5">The sequence shown here is derived from an EMBL/GenBank/DDBJ whole genome shotgun (WGS) entry which is preliminary data.</text>
</comment>
<feature type="domain" description="CdaR GGDEF-like" evidence="4">
    <location>
        <begin position="169"/>
        <end position="285"/>
    </location>
</feature>
<evidence type="ECO:0000313" key="5">
    <source>
        <dbReference type="EMBL" id="NJP37964.1"/>
    </source>
</evidence>
<protein>
    <submittedName>
        <fullName evidence="5">PucR family transcriptional regulator</fullName>
    </submittedName>
</protein>
<dbReference type="InterPro" id="IPR041522">
    <property type="entry name" value="CdaR_GGDEF"/>
</dbReference>
<dbReference type="PANTHER" id="PTHR33744:SF1">
    <property type="entry name" value="DNA-BINDING TRANSCRIPTIONAL ACTIVATOR ADER"/>
    <property type="match status" value="1"/>
</dbReference>
<dbReference type="InterPro" id="IPR025736">
    <property type="entry name" value="PucR_C-HTH_dom"/>
</dbReference>
<evidence type="ECO:0000313" key="6">
    <source>
        <dbReference type="Proteomes" id="UP000752012"/>
    </source>
</evidence>
<dbReference type="InterPro" id="IPR042070">
    <property type="entry name" value="PucR_C-HTH_sf"/>
</dbReference>
<sequence>MTNHPFHRAFDTLEEFVDAVSAHLEVPVTLEDANHHLLAYSSHHDSTDEARIRTIISRRVPEKVINRFWKEGIIPRLNQQDEPVIIDPIDTIGLGRRVAVSIRRRGEVLGYIWVIDQERRLDKTALEELQLAASKAKNQLLQLNRQKQRREQSHEELFWQLLTGEASSHDDICLLLEQASIRTQTPLAVAVLYADGLNNDSYRRLTYALQTTQQVDIVVHTQDEQHVYVLIRPKTTDDAKDAASFAASLQERIQGEVALFTGIGSFTEDFSRLPASLEEAVNVASMKARFPNELADAWFYHELGVFRYVDILEQSGLLPDLKENPALSRLKQYDAEHDSHMLETLSVYLEEDGSMTQAAARLHCHINTLTYRLKRIQDISGVDLKNPIQKLGLYMDVKLLTDVR</sequence>